<organism evidence="2 3">
    <name type="scientific">Piloderma croceum (strain F 1598)</name>
    <dbReference type="NCBI Taxonomy" id="765440"/>
    <lineage>
        <taxon>Eukaryota</taxon>
        <taxon>Fungi</taxon>
        <taxon>Dikarya</taxon>
        <taxon>Basidiomycota</taxon>
        <taxon>Agaricomycotina</taxon>
        <taxon>Agaricomycetes</taxon>
        <taxon>Agaricomycetidae</taxon>
        <taxon>Atheliales</taxon>
        <taxon>Atheliaceae</taxon>
        <taxon>Piloderma</taxon>
    </lineage>
</organism>
<proteinExistence type="predicted"/>
<evidence type="ECO:0000313" key="2">
    <source>
        <dbReference type="EMBL" id="KIM76194.1"/>
    </source>
</evidence>
<dbReference type="HOGENOM" id="CLU_033082_3_1_1"/>
<dbReference type="EMBL" id="KN833037">
    <property type="protein sequence ID" value="KIM76194.1"/>
    <property type="molecule type" value="Genomic_DNA"/>
</dbReference>
<dbReference type="Proteomes" id="UP000054166">
    <property type="component" value="Unassembled WGS sequence"/>
</dbReference>
<dbReference type="InterPro" id="IPR011333">
    <property type="entry name" value="SKP1/BTB/POZ_sf"/>
</dbReference>
<dbReference type="SUPFAM" id="SSF54695">
    <property type="entry name" value="POZ domain"/>
    <property type="match status" value="1"/>
</dbReference>
<reference evidence="3" key="2">
    <citation type="submission" date="2015-01" db="EMBL/GenBank/DDBJ databases">
        <title>Evolutionary Origins and Diversification of the Mycorrhizal Mutualists.</title>
        <authorList>
            <consortium name="DOE Joint Genome Institute"/>
            <consortium name="Mycorrhizal Genomics Consortium"/>
            <person name="Kohler A."/>
            <person name="Kuo A."/>
            <person name="Nagy L.G."/>
            <person name="Floudas D."/>
            <person name="Copeland A."/>
            <person name="Barry K.W."/>
            <person name="Cichocki N."/>
            <person name="Veneault-Fourrey C."/>
            <person name="LaButti K."/>
            <person name="Lindquist E.A."/>
            <person name="Lipzen A."/>
            <person name="Lundell T."/>
            <person name="Morin E."/>
            <person name="Murat C."/>
            <person name="Riley R."/>
            <person name="Ohm R."/>
            <person name="Sun H."/>
            <person name="Tunlid A."/>
            <person name="Henrissat B."/>
            <person name="Grigoriev I.V."/>
            <person name="Hibbett D.S."/>
            <person name="Martin F."/>
        </authorList>
    </citation>
    <scope>NUCLEOTIDE SEQUENCE [LARGE SCALE GENOMIC DNA]</scope>
    <source>
        <strain evidence="3">F 1598</strain>
    </source>
</reference>
<dbReference type="InterPro" id="IPR000210">
    <property type="entry name" value="BTB/POZ_dom"/>
</dbReference>
<dbReference type="AlphaFoldDB" id="A0A0C3F8L9"/>
<dbReference type="OrthoDB" id="2799068at2759"/>
<dbReference type="PROSITE" id="PS50097">
    <property type="entry name" value="BTB"/>
    <property type="match status" value="1"/>
</dbReference>
<protein>
    <recommendedName>
        <fullName evidence="1">BTB domain-containing protein</fullName>
    </recommendedName>
</protein>
<sequence>MTEPAAKRKRAEGSTLQQAIQSEPWLKDGNIVLEAEGNQFRVHRSILANHSSIFEDMFAMPQPSATNESELVEGCPVVKLSDTAADLQYVLKALCYRSYVALGLTPIPMPVVAAFLRLGKKYDIGILHAEAVKRLTYECPSSLEDFDKLEFWSMIETENGLPIEIVRLARETDFPSILPIALYCCCRCYTAPEILKGVKGKGGKHVALSSEDKETCIVANQRIIRAQAETTFAWMNPGHSSGSLYRFCRSVTLCASARKDLLCRTFLPLPRSIALDLWEVEWEDGMCDLCVDDAKTSHNEGRQKMWNDLPTFFNLPGWAELLKL</sequence>
<accession>A0A0C3F8L9</accession>
<reference evidence="2 3" key="1">
    <citation type="submission" date="2014-04" db="EMBL/GenBank/DDBJ databases">
        <authorList>
            <consortium name="DOE Joint Genome Institute"/>
            <person name="Kuo A."/>
            <person name="Tarkka M."/>
            <person name="Buscot F."/>
            <person name="Kohler A."/>
            <person name="Nagy L.G."/>
            <person name="Floudas D."/>
            <person name="Copeland A."/>
            <person name="Barry K.W."/>
            <person name="Cichocki N."/>
            <person name="Veneault-Fourrey C."/>
            <person name="LaButti K."/>
            <person name="Lindquist E.A."/>
            <person name="Lipzen A."/>
            <person name="Lundell T."/>
            <person name="Morin E."/>
            <person name="Murat C."/>
            <person name="Sun H."/>
            <person name="Tunlid A."/>
            <person name="Henrissat B."/>
            <person name="Grigoriev I.V."/>
            <person name="Hibbett D.S."/>
            <person name="Martin F."/>
            <person name="Nordberg H.P."/>
            <person name="Cantor M.N."/>
            <person name="Hua S.X."/>
        </authorList>
    </citation>
    <scope>NUCLEOTIDE SEQUENCE [LARGE SCALE GENOMIC DNA]</scope>
    <source>
        <strain evidence="2 3">F 1598</strain>
    </source>
</reference>
<name>A0A0C3F8L9_PILCF</name>
<dbReference type="Pfam" id="PF00651">
    <property type="entry name" value="BTB"/>
    <property type="match status" value="1"/>
</dbReference>
<evidence type="ECO:0000259" key="1">
    <source>
        <dbReference type="PROSITE" id="PS50097"/>
    </source>
</evidence>
<gene>
    <name evidence="2" type="ORF">PILCRDRAFT_78078</name>
</gene>
<evidence type="ECO:0000313" key="3">
    <source>
        <dbReference type="Proteomes" id="UP000054166"/>
    </source>
</evidence>
<keyword evidence="3" id="KW-1185">Reference proteome</keyword>
<dbReference type="InParanoid" id="A0A0C3F8L9"/>
<feature type="domain" description="BTB" evidence="1">
    <location>
        <begin position="29"/>
        <end position="58"/>
    </location>
</feature>
<dbReference type="Gene3D" id="3.30.710.10">
    <property type="entry name" value="Potassium Channel Kv1.1, Chain A"/>
    <property type="match status" value="1"/>
</dbReference>